<reference evidence="1" key="1">
    <citation type="journal article" date="2014" name="Front. Microbiol.">
        <title>High frequency of phylogenetically diverse reductive dehalogenase-homologous genes in deep subseafloor sedimentary metagenomes.</title>
        <authorList>
            <person name="Kawai M."/>
            <person name="Futagami T."/>
            <person name="Toyoda A."/>
            <person name="Takaki Y."/>
            <person name="Nishi S."/>
            <person name="Hori S."/>
            <person name="Arai W."/>
            <person name="Tsubouchi T."/>
            <person name="Morono Y."/>
            <person name="Uchiyama I."/>
            <person name="Ito T."/>
            <person name="Fujiyama A."/>
            <person name="Inagaki F."/>
            <person name="Takami H."/>
        </authorList>
    </citation>
    <scope>NUCLEOTIDE SEQUENCE</scope>
    <source>
        <strain evidence="1">Expedition CK06-06</strain>
    </source>
</reference>
<organism evidence="1">
    <name type="scientific">marine sediment metagenome</name>
    <dbReference type="NCBI Taxonomy" id="412755"/>
    <lineage>
        <taxon>unclassified sequences</taxon>
        <taxon>metagenomes</taxon>
        <taxon>ecological metagenomes</taxon>
    </lineage>
</organism>
<dbReference type="EMBL" id="BART01023478">
    <property type="protein sequence ID" value="GAG92983.1"/>
    <property type="molecule type" value="Genomic_DNA"/>
</dbReference>
<comment type="caution">
    <text evidence="1">The sequence shown here is derived from an EMBL/GenBank/DDBJ whole genome shotgun (WGS) entry which is preliminary data.</text>
</comment>
<evidence type="ECO:0008006" key="2">
    <source>
        <dbReference type="Google" id="ProtNLM"/>
    </source>
</evidence>
<dbReference type="AlphaFoldDB" id="X1C9C6"/>
<protein>
    <recommendedName>
        <fullName evidence="2">PDZ domain-containing protein</fullName>
    </recommendedName>
</protein>
<dbReference type="GO" id="GO:0004252">
    <property type="term" value="F:serine-type endopeptidase activity"/>
    <property type="evidence" value="ECO:0007669"/>
    <property type="project" value="InterPro"/>
</dbReference>
<feature type="non-terminal residue" evidence="1">
    <location>
        <position position="286"/>
    </location>
</feature>
<dbReference type="PRINTS" id="PR00834">
    <property type="entry name" value="PROTEASES2C"/>
</dbReference>
<dbReference type="Gene3D" id="2.40.10.120">
    <property type="match status" value="1"/>
</dbReference>
<dbReference type="InterPro" id="IPR009003">
    <property type="entry name" value="Peptidase_S1_PA"/>
</dbReference>
<dbReference type="PANTHER" id="PTHR45980">
    <property type="match status" value="1"/>
</dbReference>
<dbReference type="PANTHER" id="PTHR45980:SF9">
    <property type="entry name" value="PROTEASE DO-LIKE 10, MITOCHONDRIAL-RELATED"/>
    <property type="match status" value="1"/>
</dbReference>
<dbReference type="GO" id="GO:0006508">
    <property type="term" value="P:proteolysis"/>
    <property type="evidence" value="ECO:0007669"/>
    <property type="project" value="InterPro"/>
</dbReference>
<dbReference type="Pfam" id="PF13365">
    <property type="entry name" value="Trypsin_2"/>
    <property type="match status" value="1"/>
</dbReference>
<dbReference type="SUPFAM" id="SSF50494">
    <property type="entry name" value="Trypsin-like serine proteases"/>
    <property type="match status" value="1"/>
</dbReference>
<dbReference type="SUPFAM" id="SSF50156">
    <property type="entry name" value="PDZ domain-like"/>
    <property type="match status" value="1"/>
</dbReference>
<dbReference type="InterPro" id="IPR001940">
    <property type="entry name" value="Peptidase_S1C"/>
</dbReference>
<sequence length="286" mass="32381">TSSASGFFFEDEKNFPGMKGLILTNAHAVSMAQSLKISNGREKRRYKAMLLGIFNSADFAVLQMEPQELEAYQSRNGRVVPLELGDSDKLRVGDKVLGWGYPLGGERISKSEEGEISRIEVNRYTYSQEYWLMVQASLQQNRGNSGGPVLKNGEVVGIAFQGVSASDRINYFIPINLVRSLMPLLDKKELIPRWQYEAQPMFPRLKEYYKLKPGQGGVLLNYVIPTGGPHSFGLRDNDILFEIDGHEIDNFGDIFFEPLGQRIYFEEIFNRRRVGDLLSVKVIRDG</sequence>
<accession>X1C9C6</accession>
<proteinExistence type="predicted"/>
<name>X1C9C6_9ZZZZ</name>
<gene>
    <name evidence="1" type="ORF">S01H4_42701</name>
</gene>
<dbReference type="InterPro" id="IPR036034">
    <property type="entry name" value="PDZ_sf"/>
</dbReference>
<dbReference type="Gene3D" id="2.30.42.10">
    <property type="match status" value="1"/>
</dbReference>
<feature type="non-terminal residue" evidence="1">
    <location>
        <position position="1"/>
    </location>
</feature>
<evidence type="ECO:0000313" key="1">
    <source>
        <dbReference type="EMBL" id="GAG92983.1"/>
    </source>
</evidence>